<evidence type="ECO:0000256" key="2">
    <source>
        <dbReference type="ARBA" id="ARBA00022723"/>
    </source>
</evidence>
<accession>A0A317EQ05</accession>
<gene>
    <name evidence="4" type="ORF">DHW03_07035</name>
</gene>
<evidence type="ECO:0000313" key="4">
    <source>
        <dbReference type="EMBL" id="PWS27366.1"/>
    </source>
</evidence>
<name>A0A317EQ05_9SPHI</name>
<feature type="binding site" evidence="3">
    <location>
        <position position="36"/>
    </location>
    <ligand>
        <name>a divalent metal cation</name>
        <dbReference type="ChEBI" id="CHEBI:60240"/>
    </ligand>
</feature>
<dbReference type="AlphaFoldDB" id="A0A317EQ05"/>
<dbReference type="RefSeq" id="WP_109925075.1">
    <property type="nucleotide sequence ID" value="NZ_QGNZ01000002.1"/>
</dbReference>
<dbReference type="Pfam" id="PF05163">
    <property type="entry name" value="DinB"/>
    <property type="match status" value="1"/>
</dbReference>
<dbReference type="SUPFAM" id="SSF109854">
    <property type="entry name" value="DinB/YfiT-like putative metalloenzymes"/>
    <property type="match status" value="1"/>
</dbReference>
<dbReference type="PANTHER" id="PTHR37302:SF3">
    <property type="entry name" value="DAMAGE-INDUCIBLE PROTEIN DINB"/>
    <property type="match status" value="1"/>
</dbReference>
<dbReference type="InterPro" id="IPR007837">
    <property type="entry name" value="DinB"/>
</dbReference>
<comment type="caution">
    <text evidence="4">The sequence shown here is derived from an EMBL/GenBank/DDBJ whole genome shotgun (WGS) entry which is preliminary data.</text>
</comment>
<dbReference type="Gene3D" id="1.20.120.450">
    <property type="entry name" value="dinb family like domain"/>
    <property type="match status" value="1"/>
</dbReference>
<proteinExistence type="inferred from homology"/>
<evidence type="ECO:0000256" key="3">
    <source>
        <dbReference type="PIRSR" id="PIRSR607837-1"/>
    </source>
</evidence>
<protein>
    <submittedName>
        <fullName evidence="4">Damage-inducible protein DinB</fullName>
    </submittedName>
</protein>
<reference evidence="4 5" key="1">
    <citation type="submission" date="2018-05" db="EMBL/GenBank/DDBJ databases">
        <title>Pedobacter paludis sp. nov., isolated from wetland soil.</title>
        <authorList>
            <person name="Zhang Y."/>
            <person name="Wang G."/>
        </authorList>
    </citation>
    <scope>NUCLEOTIDE SEQUENCE [LARGE SCALE GENOMIC DNA]</scope>
    <source>
        <strain evidence="4 5">KCTC22721</strain>
    </source>
</reference>
<keyword evidence="2 3" id="KW-0479">Metal-binding</keyword>
<dbReference type="InterPro" id="IPR034660">
    <property type="entry name" value="DinB/YfiT-like"/>
</dbReference>
<dbReference type="Proteomes" id="UP000245379">
    <property type="component" value="Unassembled WGS sequence"/>
</dbReference>
<dbReference type="PANTHER" id="PTHR37302">
    <property type="entry name" value="SLR1116 PROTEIN"/>
    <property type="match status" value="1"/>
</dbReference>
<dbReference type="GO" id="GO:0046872">
    <property type="term" value="F:metal ion binding"/>
    <property type="evidence" value="ECO:0007669"/>
    <property type="project" value="UniProtKB-KW"/>
</dbReference>
<dbReference type="OrthoDB" id="9811413at2"/>
<evidence type="ECO:0000256" key="1">
    <source>
        <dbReference type="ARBA" id="ARBA00008635"/>
    </source>
</evidence>
<feature type="binding site" evidence="3">
    <location>
        <position position="113"/>
    </location>
    <ligand>
        <name>a divalent metal cation</name>
        <dbReference type="ChEBI" id="CHEBI:60240"/>
    </ligand>
</feature>
<organism evidence="4 5">
    <name type="scientific">Pedobacter yonginense</name>
    <dbReference type="NCBI Taxonomy" id="651869"/>
    <lineage>
        <taxon>Bacteria</taxon>
        <taxon>Pseudomonadati</taxon>
        <taxon>Bacteroidota</taxon>
        <taxon>Sphingobacteriia</taxon>
        <taxon>Sphingobacteriales</taxon>
        <taxon>Sphingobacteriaceae</taxon>
        <taxon>Pedobacter</taxon>
    </lineage>
</organism>
<dbReference type="EMBL" id="QGNZ01000002">
    <property type="protein sequence ID" value="PWS27366.1"/>
    <property type="molecule type" value="Genomic_DNA"/>
</dbReference>
<feature type="binding site" evidence="3">
    <location>
        <position position="117"/>
    </location>
    <ligand>
        <name>a divalent metal cation</name>
        <dbReference type="ChEBI" id="CHEBI:60240"/>
    </ligand>
</feature>
<comment type="similarity">
    <text evidence="1">Belongs to the DinB family.</text>
</comment>
<keyword evidence="5" id="KW-1185">Reference proteome</keyword>
<evidence type="ECO:0000313" key="5">
    <source>
        <dbReference type="Proteomes" id="UP000245379"/>
    </source>
</evidence>
<sequence>MFREILQYTKVADGKLIEIFQQNQRVSAKAISLFSHVLNAQHVWAHRILDRPVQQGVWENLEVGCFEKIAQENFNLFAEILNTISMDEEITYKNATGEYTNTVQDILFHVFNHSTYHRGQIASLLKLDEIFPPVTDYIILKREHQL</sequence>